<evidence type="ECO:0000313" key="2">
    <source>
        <dbReference type="Proteomes" id="UP001143910"/>
    </source>
</evidence>
<accession>A0ACC1NVE9</accession>
<gene>
    <name evidence="1" type="ORF">NQ176_g797</name>
</gene>
<dbReference type="Proteomes" id="UP001143910">
    <property type="component" value="Unassembled WGS sequence"/>
</dbReference>
<comment type="caution">
    <text evidence="1">The sequence shown here is derived from an EMBL/GenBank/DDBJ whole genome shotgun (WGS) entry which is preliminary data.</text>
</comment>
<proteinExistence type="predicted"/>
<organism evidence="1 2">
    <name type="scientific">Zarea fungicola</name>
    <dbReference type="NCBI Taxonomy" id="93591"/>
    <lineage>
        <taxon>Eukaryota</taxon>
        <taxon>Fungi</taxon>
        <taxon>Dikarya</taxon>
        <taxon>Ascomycota</taxon>
        <taxon>Pezizomycotina</taxon>
        <taxon>Sordariomycetes</taxon>
        <taxon>Hypocreomycetidae</taxon>
        <taxon>Hypocreales</taxon>
        <taxon>Cordycipitaceae</taxon>
        <taxon>Zarea</taxon>
    </lineage>
</organism>
<reference evidence="1" key="1">
    <citation type="submission" date="2022-08" db="EMBL/GenBank/DDBJ databases">
        <title>Genome Sequence of Lecanicillium fungicola.</title>
        <authorList>
            <person name="Buettner E."/>
        </authorList>
    </citation>
    <scope>NUCLEOTIDE SEQUENCE</scope>
    <source>
        <strain evidence="1">Babe33</strain>
    </source>
</reference>
<sequence>MAREYESRPLWAPILGIFDFPLAFEEVILQVLPTGLVIALLPFTMYQYWKQPVYVPKSSLLRAKTVASAALIAVEAISLVLRLVLTEFRASTAVPATSLELVAALTIGTIIYLEHRYAIRTSSLLTIYLALGLLIDTTKSRAFFLQTGFAALGALAALSGCLRLVLLILEGKSRRDVQISIGLRDSPEADPSSCFLNRLLFLFLTPMLAAGFSQKLQPDYLTKLGQDFSSHRMHQLLKKHLKSSRREISRGSLMFACLEAWKYQILQILILRLVSSGFSFAQPFLIQRILEAVAPQMQEVQVQEFDHPPLALSTFIIFAGAALSETIAVDLGNRFITQVRGGLITSLFDKTQCLAEHEARKSAVVTLMSTDIEAILSGLSQCIEIPITIAEIFLAIYFLSYFIGYSCIILLFPVLLTIATSYFLGKWIRPAFAEWNKCIDSRVAQTSKILSQLAPIKMFGLGPTISTFIQRLRVEEVEVSKKYRTLVSFSVFPVQFADLMTPIFVVAGGVFWKGFNGGMTASQAFPTLVAVAFVKEPLAAALEADSYAKVISMVTCFRRLEAFFGLEDRQDSRIKWDPSAPPETYGSHPTHFESTIMEPRASTSNPMGTIQFVNALFGPRSMPDPLLTGVSFSLSQSSVTGVVGPTGSGKSTLLSGILGETSNAGGYIYVRDEVIAYCGEQVWLRDVSIRENILNYLPYDKERFIRAIRSCQLEEDLIRLPGGENYVVGTAGVNLSGGQRQRIGIARTVYAEAPVTVLDDVFSSIDRVAAVSIMFNLCGDNGVLREAGSTVLFVTHLSEFARFVDQLLIVDGRGSVILDKGVFRSPDHEQAIAELINSTRVCVLPDVEDKERALICRSLEHDFSAAEDSSNKKGHVRQRGDLRLYLLFIDPSGRLNAFLYSLFVMVLSAGEILPDIYIGFWIETDPNSMSYFLGYASIGVTTCLIGCLVYFLLYTKFAAQASIYLHEQLVNVTVGSTLAFLSVTKAGHLLNLFSQDCLSYSRNVPGYMMRTLYVFVTAVIVVAIILSRVTYMSVTLPAIIISLLLTQHFYLRTSREMRHLDIDRKAVLSTFFKESADGLVYIQSSQSQQKNLELGYRLLNESQLPFYLMNSIQRWLKLVLGLTNSFLALTLVIITVHLKKSTTQSAVGLSFIAIFAFDRTIIFLLESWTQLETSTGALSRLRQFKQETPQENRLSLVDVPDNWPSAGKIDISNVTARYRPSKDIPPILKNISLSINPGEKIGLVGRTGSGKTSILLMLLGFLEYSGTVEIDDIDIAKLSVDVLRSRLITISQEQIKLDATIRTNLLPFSMNDNIEKPNGEAIRHAFAQDKTLKELLQRLNIWSQIQDRGGLDAMLNEVGYSKGELQLLCIARAIVRRREIGTAVVLVDEATSSTDAASDELAQRAMREAFADCTVLIVAHREEILNHVDCTIELAKGEVTHIDFPNAAPGSSFDP</sequence>
<keyword evidence="2" id="KW-1185">Reference proteome</keyword>
<protein>
    <submittedName>
        <fullName evidence="1">Uncharacterized protein</fullName>
    </submittedName>
</protein>
<dbReference type="EMBL" id="JANJQO010000036">
    <property type="protein sequence ID" value="KAJ2983292.1"/>
    <property type="molecule type" value="Genomic_DNA"/>
</dbReference>
<name>A0ACC1NVE9_9HYPO</name>
<evidence type="ECO:0000313" key="1">
    <source>
        <dbReference type="EMBL" id="KAJ2983292.1"/>
    </source>
</evidence>